<dbReference type="Proteomes" id="UP000242770">
    <property type="component" value="Unassembled WGS sequence"/>
</dbReference>
<feature type="region of interest" description="Disordered" evidence="1">
    <location>
        <begin position="139"/>
        <end position="181"/>
    </location>
</feature>
<dbReference type="EMBL" id="CCFA01003761">
    <property type="protein sequence ID" value="CDS01301.1"/>
    <property type="molecule type" value="Genomic_DNA"/>
</dbReference>
<accession>A0A0F7RW85</accession>
<gene>
    <name evidence="2" type="primary">SSCI63270.1</name>
</gene>
<sequence length="181" mass="20560">MKERGSQWVKARKEFNTIALQKGFAERTTDAMKIKFNELRKKREEQVAANTRASGIVENTTEIDQLLDEYIESQEHSIHVHQLDTPISITVASNVSLLSSMYAKRKCRILAGAPVIVRMSFTFLPDASNWANASREMTQAGMLPRREGGKGRGRRQERAVCQPAAEAKRREVGRNKPRFWG</sequence>
<evidence type="ECO:0000313" key="2">
    <source>
        <dbReference type="EMBL" id="CDS01301.1"/>
    </source>
</evidence>
<evidence type="ECO:0000256" key="1">
    <source>
        <dbReference type="SAM" id="MobiDB-lite"/>
    </source>
</evidence>
<organism evidence="2 3">
    <name type="scientific">Sporisorium scitamineum</name>
    <dbReference type="NCBI Taxonomy" id="49012"/>
    <lineage>
        <taxon>Eukaryota</taxon>
        <taxon>Fungi</taxon>
        <taxon>Dikarya</taxon>
        <taxon>Basidiomycota</taxon>
        <taxon>Ustilaginomycotina</taxon>
        <taxon>Ustilaginomycetes</taxon>
        <taxon>Ustilaginales</taxon>
        <taxon>Ustilaginaceae</taxon>
        <taxon>Sporisorium</taxon>
    </lineage>
</organism>
<evidence type="ECO:0000313" key="3">
    <source>
        <dbReference type="Proteomes" id="UP000242770"/>
    </source>
</evidence>
<reference evidence="3" key="1">
    <citation type="submission" date="2014-06" db="EMBL/GenBank/DDBJ databases">
        <authorList>
            <person name="Berkman P.J."/>
        </authorList>
    </citation>
    <scope>NUCLEOTIDE SEQUENCE [LARGE SCALE GENOMIC DNA]</scope>
</reference>
<name>A0A0F7RW85_9BASI</name>
<protein>
    <submittedName>
        <fullName evidence="2">Uncharacterized protein</fullName>
    </submittedName>
</protein>
<feature type="compositionally biased region" description="Basic and acidic residues" evidence="1">
    <location>
        <begin position="144"/>
        <end position="158"/>
    </location>
</feature>
<dbReference type="AlphaFoldDB" id="A0A0F7RW85"/>
<proteinExistence type="predicted"/>
<keyword evidence="3" id="KW-1185">Reference proteome</keyword>